<evidence type="ECO:0000313" key="3">
    <source>
        <dbReference type="Proteomes" id="UP000749646"/>
    </source>
</evidence>
<evidence type="ECO:0000313" key="2">
    <source>
        <dbReference type="EMBL" id="KAF9957160.1"/>
    </source>
</evidence>
<comment type="caution">
    <text evidence="2">The sequence shown here is derived from an EMBL/GenBank/DDBJ whole genome shotgun (WGS) entry which is preliminary data.</text>
</comment>
<keyword evidence="3" id="KW-1185">Reference proteome</keyword>
<name>A0A9P6J1I4_9FUNG</name>
<dbReference type="InterPro" id="IPR018812">
    <property type="entry name" value="SAK_HAD"/>
</dbReference>
<dbReference type="OrthoDB" id="5596992at2759"/>
<evidence type="ECO:0000259" key="1">
    <source>
        <dbReference type="Pfam" id="PF10307"/>
    </source>
</evidence>
<dbReference type="Pfam" id="PF10307">
    <property type="entry name" value="HAD_SAK_1"/>
    <property type="match status" value="1"/>
</dbReference>
<organism evidence="2 3">
    <name type="scientific">Modicella reniformis</name>
    <dbReference type="NCBI Taxonomy" id="1440133"/>
    <lineage>
        <taxon>Eukaryota</taxon>
        <taxon>Fungi</taxon>
        <taxon>Fungi incertae sedis</taxon>
        <taxon>Mucoromycota</taxon>
        <taxon>Mortierellomycotina</taxon>
        <taxon>Mortierellomycetes</taxon>
        <taxon>Mortierellales</taxon>
        <taxon>Mortierellaceae</taxon>
        <taxon>Modicella</taxon>
    </lineage>
</organism>
<dbReference type="AlphaFoldDB" id="A0A9P6J1I4"/>
<sequence>MITQKGLDFDLIATKPTTVARIEDDPRQTFKHKKTTPNSVDKYLKVHTFSTKHEFLYSLLLEYPQIRSMRLWDDRPCQVAKFRQIGQQWLDNMMLDDFKIIVVQEPQLYLEPQRERDLVLAMVEANNCQVDIEKAGGPFLVAGVGPLPRIRPELKDMNIWGPYETHTPHARFKIEVVQIVRYVGVMFSRTVQRVIRDRIGSRDRTLSKDQWIERPRSLQTENLRKWVVPDDFHVILCLRAAPTEFLETIGGLGTTVLVEVEAVGHREGRIWALKVKEMKPQEPDQDQRALYIVAPNGEVYSSLEALKSAYASNRPSSSLSDTTEISYDHVDLDHLGNMSLMRDQTPHITMAYDRLNGARALDYNLIQEWEPLMTPQGTPFPGRLILVGKIGEKRLLGMKTNTSASQQPIKAEVSLGNIIKKLLSDKDIPGKELGKMVKAVKDEMERLSVENRLANEERIATIAQEICDRAETMKMCASA</sequence>
<dbReference type="Proteomes" id="UP000749646">
    <property type="component" value="Unassembled WGS sequence"/>
</dbReference>
<accession>A0A9P6J1I4</accession>
<protein>
    <recommendedName>
        <fullName evidence="1">Swiss Army Knife RNA repair protein HAD domain-containing protein</fullName>
    </recommendedName>
</protein>
<reference evidence="2" key="1">
    <citation type="journal article" date="2020" name="Fungal Divers.">
        <title>Resolving the Mortierellaceae phylogeny through synthesis of multi-gene phylogenetics and phylogenomics.</title>
        <authorList>
            <person name="Vandepol N."/>
            <person name="Liber J."/>
            <person name="Desiro A."/>
            <person name="Na H."/>
            <person name="Kennedy M."/>
            <person name="Barry K."/>
            <person name="Grigoriev I.V."/>
            <person name="Miller A.N."/>
            <person name="O'Donnell K."/>
            <person name="Stajich J.E."/>
            <person name="Bonito G."/>
        </authorList>
    </citation>
    <scope>NUCLEOTIDE SEQUENCE</scope>
    <source>
        <strain evidence="2">MES-2147</strain>
    </source>
</reference>
<dbReference type="EMBL" id="JAAAHW010006636">
    <property type="protein sequence ID" value="KAF9957160.1"/>
    <property type="molecule type" value="Genomic_DNA"/>
</dbReference>
<gene>
    <name evidence="2" type="ORF">BGZ65_002222</name>
</gene>
<feature type="domain" description="Swiss Army Knife RNA repair protein HAD" evidence="1">
    <location>
        <begin position="1"/>
        <end position="127"/>
    </location>
</feature>
<proteinExistence type="predicted"/>